<evidence type="ECO:0000313" key="1">
    <source>
        <dbReference type="EMBL" id="KPL72485.1"/>
    </source>
</evidence>
<organism evidence="1 2">
    <name type="scientific">Leptolinea tardivitalis</name>
    <dbReference type="NCBI Taxonomy" id="229920"/>
    <lineage>
        <taxon>Bacteria</taxon>
        <taxon>Bacillati</taxon>
        <taxon>Chloroflexota</taxon>
        <taxon>Anaerolineae</taxon>
        <taxon>Anaerolineales</taxon>
        <taxon>Anaerolineaceae</taxon>
        <taxon>Leptolinea</taxon>
    </lineage>
</organism>
<gene>
    <name evidence="1" type="ORF">ADM99_04940</name>
</gene>
<reference evidence="1 2" key="1">
    <citation type="submission" date="2015-07" db="EMBL/GenBank/DDBJ databases">
        <title>Genome sequence of Leptolinea tardivitalis DSM 16556.</title>
        <authorList>
            <person name="Hemp J."/>
            <person name="Ward L.M."/>
            <person name="Pace L.A."/>
            <person name="Fischer W.W."/>
        </authorList>
    </citation>
    <scope>NUCLEOTIDE SEQUENCE [LARGE SCALE GENOMIC DNA]</scope>
    <source>
        <strain evidence="1 2">YMTK-2</strain>
    </source>
</reference>
<name>A0A0P6XCA5_9CHLR</name>
<keyword evidence="2" id="KW-1185">Reference proteome</keyword>
<dbReference type="AlphaFoldDB" id="A0A0P6XCA5"/>
<comment type="caution">
    <text evidence="1">The sequence shown here is derived from an EMBL/GenBank/DDBJ whole genome shotgun (WGS) entry which is preliminary data.</text>
</comment>
<sequence length="568" mass="64725">MEWQILATTVCLHHGLLLVDECQKCGKKLTIFDIVQGQCGKCYFDLSTSDSIDVASDRFSLVSQRILSGWMGIGEPVPLIPGISPDTLYRVFSGIRYCLQTKADWKYLHAFPEYTESLPSKKELARWVVPNKYLHRLNVSAIKPLIDFPNGMYSFWDAYREPNPSVSIALGLGNLYWGWIEKRWLSQDFEFIQNAFDDYLVSRVNILNKGIAKSRRLQKKPELKTKFEYISYSLAAKELNSTAPKVMRLVKAKMVEGNICTDRKKTKVVSQKDILEYSDKLAKSVTLDRTCEILRISPTLAKSFIRHNLLEAIGGRTYDNSPQWAITLKSIRELLDNLREVVIRVSSDELKEHSPLVTISRQLAGWGFEVGDILSDVINGKLQGYVDYRYPVTITSIHLLNTTPRDIKQKIISEGNWISEHDFANEMSVKPTTLHKWAKAGLIQPIKRVSVTNYYTKSCADDFKRKYINSKQVSDLLQVGVLTVQKWARIGRLKPVSGGEINGCHEYLFLKSDVQKMIRENRLTAPQMANRLGISRSKVLEQIRSGKLHPISGPGIDDSKHFLFLISD</sequence>
<dbReference type="Proteomes" id="UP000050430">
    <property type="component" value="Unassembled WGS sequence"/>
</dbReference>
<dbReference type="STRING" id="229920.ADM99_04940"/>
<dbReference type="EMBL" id="LGCK01000007">
    <property type="protein sequence ID" value="KPL72485.1"/>
    <property type="molecule type" value="Genomic_DNA"/>
</dbReference>
<evidence type="ECO:0000313" key="2">
    <source>
        <dbReference type="Proteomes" id="UP000050430"/>
    </source>
</evidence>
<evidence type="ECO:0008006" key="3">
    <source>
        <dbReference type="Google" id="ProtNLM"/>
    </source>
</evidence>
<proteinExistence type="predicted"/>
<accession>A0A0P6XCA5</accession>
<protein>
    <recommendedName>
        <fullName evidence="3">Helix-turn-helix domain-containing protein</fullName>
    </recommendedName>
</protein>